<dbReference type="InterPro" id="IPR003360">
    <property type="entry name" value="US22-like"/>
</dbReference>
<reference evidence="1 2" key="5">
    <citation type="journal article" date="1998" name="Virology">
        <title>The Maastricht strain and England strain of rat cytomegalovirus represent different betaherpesvirus species rather than strains.</title>
        <authorList>
            <person name="Beisser P.S."/>
            <person name="Kaptein S.J."/>
            <person name="Beuken E."/>
            <person name="Bruggeman C.A."/>
            <person name="Vink C."/>
        </authorList>
    </citation>
    <scope>NUCLEOTIDE SEQUENCE [LARGE SCALE GENOMIC DNA]</scope>
    <source>
        <strain evidence="1 2">Maastricht</strain>
    </source>
</reference>
<dbReference type="KEGG" id="vg:940269"/>
<dbReference type="EMBL" id="AF232689">
    <property type="protein sequence ID" value="AAF99126.1"/>
    <property type="molecule type" value="Genomic_DNA"/>
</dbReference>
<dbReference type="OrthoDB" id="19717at10239"/>
<sequence>MDRVGAGRNGIFDRAARSESPYGASGVEICDLIVAAAVGPGALSRCVRRLRGIEIALPSPAGYVLFVGGEDDTILTPRDYQYWRSHPLMAGQLCVVGTIGYRHTLVWDRRVVAANGAGRICVYDMGPVCFISRVADDLVDFLAYGLPDEYIRSQGDARAGGDSAIVGPAPAAPYALSSPPEAAHSIIYSHWLPPAYTTAHCAPVDFEGVVRVGVPSERLLRGVRLGEEDLSDDLFKSAAVASGP</sequence>
<protein>
    <submittedName>
        <fullName evidence="1">PR26</fullName>
    </submittedName>
</protein>
<organism evidence="1 2">
    <name type="scientific">Rat cytomegalovirus (strain Maastricht)</name>
    <dbReference type="NCBI Taxonomy" id="79700"/>
    <lineage>
        <taxon>Viruses</taxon>
        <taxon>Duplodnaviria</taxon>
        <taxon>Heunggongvirae</taxon>
        <taxon>Peploviricota</taxon>
        <taxon>Herviviricetes</taxon>
        <taxon>Herpesvirales</taxon>
        <taxon>Orthoherpesviridae</taxon>
        <taxon>Betaherpesvirinae</taxon>
        <taxon>Muromegalovirus</taxon>
        <taxon>Muromegalovirus muridbeta2</taxon>
        <taxon>Murid betaherpesvirus 2</taxon>
    </lineage>
</organism>
<reference evidence="1 2" key="2">
    <citation type="journal article" date="1996" name="J. Virol.">
        <title>Structure of the rat cytomegalovirus genome termini.</title>
        <authorList>
            <person name="Vink C."/>
            <person name="Beuken E."/>
            <person name="Bruggeman C.A."/>
        </authorList>
    </citation>
    <scope>NUCLEOTIDE SEQUENCE [LARGE SCALE GENOMIC DNA]</scope>
    <source>
        <strain evidence="1 2">Maastricht</strain>
    </source>
</reference>
<reference evidence="1 2" key="8">
    <citation type="journal article" date="2000" name="J. Virol.">
        <title>The r144 major histocompatibility complex class I-like gene of rat cytomegalovirus is dispensable for both acute and long-term infection in the immunocompromised host.</title>
        <authorList>
            <person name="Beisser P.S."/>
            <person name="Kloover J.S."/>
            <person name="Grauls G.E."/>
            <person name="Blok M.J."/>
            <person name="Bruggeman C.A."/>
            <person name="Vink C."/>
        </authorList>
    </citation>
    <scope>NUCLEOTIDE SEQUENCE [LARGE SCALE GENOMIC DNA]</scope>
    <source>
        <strain evidence="1 2">Maastricht</strain>
    </source>
</reference>
<keyword evidence="2" id="KW-1185">Reference proteome</keyword>
<reference evidence="1 2" key="4">
    <citation type="journal article" date="1998" name="J. Virol.">
        <title>The R33 G protein-coupled receptor gene of rat cytomegalovirus plays an essential role in the pathogenesis of viral infection.</title>
        <authorList>
            <person name="Beisser P.S."/>
            <person name="Vink C."/>
            <person name="Van Dam J.G."/>
            <person name="Grauls G."/>
            <person name="Vanherle S.J."/>
            <person name="Bruggeman C.A."/>
        </authorList>
    </citation>
    <scope>NUCLEOTIDE SEQUENCE [LARGE SCALE GENOMIC DNA]</scope>
    <source>
        <strain evidence="1 2">Maastricht</strain>
    </source>
</reference>
<reference evidence="1 2" key="3">
    <citation type="journal article" date="1997" name="J. Gen. Virol.">
        <title>Cloning and functional characterization of the origin of lytic-phase DNA replication of rat cytomegalovirus.</title>
        <authorList>
            <person name="Vink C."/>
            <person name="Beuken E."/>
            <person name="Bruggeman C.A."/>
        </authorList>
    </citation>
    <scope>NUCLEOTIDE SEQUENCE [LARGE SCALE GENOMIC DNA]</scope>
    <source>
        <strain evidence="1 2">Maastricht</strain>
    </source>
</reference>
<reference evidence="1 2" key="10">
    <citation type="journal article" date="2000" name="Virus Res.">
        <title>Rat cytomegalovirus R89 is a highly conserved gene which expresses a spliced transcript.</title>
        <authorList>
            <person name="Gruijthuijsen Y.K."/>
            <person name="Beuken E."/>
            <person name="Bruggeman C.A."/>
            <person name="Vink C."/>
        </authorList>
    </citation>
    <scope>NUCLEOTIDE SEQUENCE [LARGE SCALE GENOMIC DNA]</scope>
    <source>
        <strain evidence="1 2">Maastricht</strain>
    </source>
</reference>
<proteinExistence type="predicted"/>
<evidence type="ECO:0000313" key="1">
    <source>
        <dbReference type="EMBL" id="AAF99126.1"/>
    </source>
</evidence>
<reference evidence="1 2" key="7">
    <citation type="journal article" date="1999" name="J. Virol.">
        <title>Deletion of the R78 G protein-coupled receptor gene from rat cytomegalovirus results in an attenuated, syncytium-inducing mutant strain.</title>
        <authorList>
            <person name="Beisser P.S."/>
            <person name="Grauls G."/>
            <person name="Bruggeman C.A."/>
            <person name="Vink C."/>
        </authorList>
    </citation>
    <scope>NUCLEOTIDE SEQUENCE [LARGE SCALE GENOMIC DNA]</scope>
    <source>
        <strain evidence="1 2">Maastricht</strain>
    </source>
</reference>
<gene>
    <name evidence="1" type="primary">R26</name>
</gene>
<dbReference type="GeneID" id="940269"/>
<evidence type="ECO:0000313" key="2">
    <source>
        <dbReference type="Proteomes" id="UP000008288"/>
    </source>
</evidence>
<dbReference type="Pfam" id="PF02393">
    <property type="entry name" value="US22"/>
    <property type="match status" value="1"/>
</dbReference>
<reference evidence="1 2" key="9">
    <citation type="journal article" date="2000" name="J. Virol.">
        <title>Complete DNA sequence of the rat cytomegalovirus genome.</title>
        <authorList>
            <person name="Vink C."/>
            <person name="Beuken E."/>
            <person name="Bruggeman C.A."/>
        </authorList>
    </citation>
    <scope>NUCLEOTIDE SEQUENCE [LARGE SCALE GENOMIC DNA]</scope>
    <source>
        <strain evidence="1 2">Maastricht</strain>
    </source>
</reference>
<reference evidence="1 2" key="1">
    <citation type="journal article" date="1996" name="J. Gen. Virol.">
        <title>Cloning and sequence analysis of the genes encoding DNA polymerase, glycoprotein B, ICP18.5 and major DNA-binding protein of rat cytomegalovirus.</title>
        <authorList>
            <person name="Beuken E."/>
            <person name="Slobbe R."/>
            <person name="Bruggeman C.A."/>
            <person name="Vink C."/>
        </authorList>
    </citation>
    <scope>NUCLEOTIDE SEQUENCE [LARGE SCALE GENOMIC DNA]</scope>
    <source>
        <strain evidence="1 2">Maastricht</strain>
    </source>
</reference>
<dbReference type="Proteomes" id="UP000008288">
    <property type="component" value="Segment"/>
</dbReference>
<name>Q9DWG3_RCMVM</name>
<reference evidence="1 2" key="6">
    <citation type="journal article" date="1999" name="J. Gen. Virol.">
        <title>The rat cytomegalovirus R32 gene encodes a virion-associated protein that elicits a strong humoral immune response in infected rats.</title>
        <authorList>
            <person name="Beuken E."/>
            <person name="Grauls G."/>
            <person name="Bruggeman C.A."/>
            <person name="Vink C."/>
        </authorList>
    </citation>
    <scope>NUCLEOTIDE SEQUENCE [LARGE SCALE GENOMIC DNA]</scope>
    <source>
        <strain evidence="1 2">Maastricht</strain>
    </source>
</reference>
<accession>Q9DWG3</accession>
<dbReference type="RefSeq" id="NP_064131.1">
    <property type="nucleotide sequence ID" value="NC_002512.2"/>
</dbReference>
<organismHost>
    <name type="scientific">Rattus</name>
    <name type="common">rats</name>
    <dbReference type="NCBI Taxonomy" id="10114"/>
</organismHost>